<sequence>MVFAFSSIPKPYSADFFVFLNYFFSPVSCFYAWTFKSSVGT</sequence>
<proteinExistence type="predicted"/>
<evidence type="ECO:0000313" key="2">
    <source>
        <dbReference type="EMBL" id="VDB97003.1"/>
    </source>
</evidence>
<name>A0AAQ2ZF31_OENOE</name>
<keyword evidence="1" id="KW-0472">Membrane</keyword>
<feature type="transmembrane region" description="Helical" evidence="1">
    <location>
        <begin position="12"/>
        <end position="33"/>
    </location>
</feature>
<protein>
    <submittedName>
        <fullName evidence="2">Uncharacterized protein</fullName>
    </submittedName>
</protein>
<evidence type="ECO:0000313" key="3">
    <source>
        <dbReference type="Proteomes" id="UP000294726"/>
    </source>
</evidence>
<reference evidence="2 3" key="1">
    <citation type="submission" date="2018-08" db="EMBL/GenBank/DDBJ databases">
        <authorList>
            <person name="Lorentzen P. G. S. M."/>
        </authorList>
    </citation>
    <scope>NUCLEOTIDE SEQUENCE [LARGE SCALE GENOMIC DNA]</scope>
    <source>
        <strain evidence="2 3">CRBO_1381</strain>
    </source>
</reference>
<gene>
    <name evidence="2" type="ORF">OENI_0087</name>
</gene>
<keyword evidence="1" id="KW-0812">Transmembrane</keyword>
<dbReference type="EMBL" id="LR031358">
    <property type="protein sequence ID" value="VDB97003.1"/>
    <property type="molecule type" value="Genomic_DNA"/>
</dbReference>
<keyword evidence="1" id="KW-1133">Transmembrane helix</keyword>
<organism evidence="2 3">
    <name type="scientific">Oenococcus oeni</name>
    <name type="common">Leuconostoc oenos</name>
    <dbReference type="NCBI Taxonomy" id="1247"/>
    <lineage>
        <taxon>Bacteria</taxon>
        <taxon>Bacillati</taxon>
        <taxon>Bacillota</taxon>
        <taxon>Bacilli</taxon>
        <taxon>Lactobacillales</taxon>
        <taxon>Lactobacillaceae</taxon>
        <taxon>Oenococcus</taxon>
    </lineage>
</organism>
<accession>A0AAQ2ZF31</accession>
<dbReference type="AlphaFoldDB" id="A0AAQ2ZF31"/>
<evidence type="ECO:0000256" key="1">
    <source>
        <dbReference type="SAM" id="Phobius"/>
    </source>
</evidence>
<dbReference type="Proteomes" id="UP000294726">
    <property type="component" value="Chromosome"/>
</dbReference>